<feature type="transmembrane region" description="Helical" evidence="8">
    <location>
        <begin position="30"/>
        <end position="48"/>
    </location>
</feature>
<feature type="transmembrane region" description="Helical" evidence="8">
    <location>
        <begin position="243"/>
        <end position="265"/>
    </location>
</feature>
<dbReference type="Proteomes" id="UP000215086">
    <property type="component" value="Chromosome"/>
</dbReference>
<dbReference type="GO" id="GO:0015129">
    <property type="term" value="F:lactate transmembrane transporter activity"/>
    <property type="evidence" value="ECO:0007669"/>
    <property type="project" value="UniProtKB-UniRule"/>
</dbReference>
<comment type="similarity">
    <text evidence="2 8">Belongs to the lactate permease family.</text>
</comment>
<dbReference type="EMBL" id="CP018477">
    <property type="protein sequence ID" value="ASV74135.1"/>
    <property type="molecule type" value="Genomic_DNA"/>
</dbReference>
<dbReference type="KEGG" id="ttf:THTE_1533"/>
<dbReference type="OrthoDB" id="9761056at2"/>
<feature type="transmembrane region" description="Helical" evidence="8">
    <location>
        <begin position="541"/>
        <end position="559"/>
    </location>
</feature>
<dbReference type="InterPro" id="IPR003804">
    <property type="entry name" value="Lactate_perm"/>
</dbReference>
<dbReference type="Pfam" id="PF02652">
    <property type="entry name" value="Lactate_perm"/>
    <property type="match status" value="1"/>
</dbReference>
<feature type="transmembrane region" description="Helical" evidence="8">
    <location>
        <begin position="6"/>
        <end position="23"/>
    </location>
</feature>
<feature type="transmembrane region" description="Helical" evidence="8">
    <location>
        <begin position="381"/>
        <end position="401"/>
    </location>
</feature>
<dbReference type="RefSeq" id="WP_095414544.1">
    <property type="nucleotide sequence ID" value="NZ_CP018477.1"/>
</dbReference>
<organism evidence="9 10">
    <name type="scientific">Thermogutta terrifontis</name>
    <dbReference type="NCBI Taxonomy" id="1331910"/>
    <lineage>
        <taxon>Bacteria</taxon>
        <taxon>Pseudomonadati</taxon>
        <taxon>Planctomycetota</taxon>
        <taxon>Planctomycetia</taxon>
        <taxon>Pirellulales</taxon>
        <taxon>Thermoguttaceae</taxon>
        <taxon>Thermogutta</taxon>
    </lineage>
</organism>
<evidence type="ECO:0000256" key="5">
    <source>
        <dbReference type="ARBA" id="ARBA00022692"/>
    </source>
</evidence>
<evidence type="ECO:0000256" key="7">
    <source>
        <dbReference type="ARBA" id="ARBA00023136"/>
    </source>
</evidence>
<dbReference type="GO" id="GO:0015295">
    <property type="term" value="F:solute:proton symporter activity"/>
    <property type="evidence" value="ECO:0007669"/>
    <property type="project" value="TreeGrafter"/>
</dbReference>
<keyword evidence="3 8" id="KW-0813">Transport</keyword>
<sequence>MGSSAALLAMFPLFLVFVLLVGWQWPARRTMPLCYLATLLIGLFYWQMTWSRILAATVEGLIIAAMLLYIVFGALLLLAMLKHSGAVSAIRDGFRKISPDPRIQAVIVGWAFGSFIEGAAGFGTPAAVAGPLLVILGFPPLAAATASVTIQSTPVSFGAVGTPILVGVNKGLQDQPAVLDYLADHAMTGGLTGSVAYEQLLFEIGRRVALLHGVIGLLIPFFVVCLLTRFFGARRSWREGLAVWQFCLFSGLAFCIPYAIFAWTLGPKFPSLLGGPVALVLSTLAARAGWFQPKVPWNFAESASPNSGQTRAEETPMPSWSLGVRMAWLPYAVVAGLLVLEQWGPLKNLLARANWEWTITSADVASLAIVARWNVLTSPGTAFLLAVLFTVVVFAVPRQGVLNAFSEAGQKTLAAALALIFAVPAVRIFIHSNVNGAGLAGMPQELALAVSQWVGQIWPAFAAGIGALEAFIAGSNTISNMTFALFQFEVALKTALDPLWIVALQAVGGAAGNMVCVHNVVAAAATVGLVGQEGKIIRQTIIPTVYYLLAAGLLGLAFCHRRG</sequence>
<feature type="transmembrane region" description="Helical" evidence="8">
    <location>
        <begin position="272"/>
        <end position="290"/>
    </location>
</feature>
<dbReference type="PANTHER" id="PTHR30003:SF0">
    <property type="entry name" value="GLYCOLATE PERMEASE GLCA-RELATED"/>
    <property type="match status" value="1"/>
</dbReference>
<evidence type="ECO:0000313" key="9">
    <source>
        <dbReference type="EMBL" id="ASV74135.1"/>
    </source>
</evidence>
<proteinExistence type="inferred from homology"/>
<evidence type="ECO:0000256" key="8">
    <source>
        <dbReference type="RuleBase" id="RU365092"/>
    </source>
</evidence>
<dbReference type="NCBIfam" id="TIGR00795">
    <property type="entry name" value="lctP"/>
    <property type="match status" value="1"/>
</dbReference>
<feature type="transmembrane region" description="Helical" evidence="8">
    <location>
        <begin position="326"/>
        <end position="343"/>
    </location>
</feature>
<dbReference type="PANTHER" id="PTHR30003">
    <property type="entry name" value="L-LACTATE PERMEASE"/>
    <property type="match status" value="1"/>
</dbReference>
<feature type="transmembrane region" description="Helical" evidence="8">
    <location>
        <begin position="499"/>
        <end position="521"/>
    </location>
</feature>
<name>A0A286RDU9_9BACT</name>
<gene>
    <name evidence="9" type="ORF">THTE_1533</name>
</gene>
<feature type="transmembrane region" description="Helical" evidence="8">
    <location>
        <begin position="413"/>
        <end position="430"/>
    </location>
</feature>
<evidence type="ECO:0000256" key="1">
    <source>
        <dbReference type="ARBA" id="ARBA00004651"/>
    </source>
</evidence>
<keyword evidence="4 8" id="KW-1003">Cell membrane</keyword>
<feature type="transmembrane region" description="Helical" evidence="8">
    <location>
        <begin position="457"/>
        <end position="478"/>
    </location>
</feature>
<reference evidence="9 10" key="1">
    <citation type="journal article" name="Front. Microbiol.">
        <title>Sugar Metabolism of the First Thermophilic Planctomycete Thermogutta terrifontis: Comparative Genomic and Transcriptomic Approaches.</title>
        <authorList>
            <person name="Elcheninov A.G."/>
            <person name="Menzel P."/>
            <person name="Gudbergsdottir S.R."/>
            <person name="Slesarev A.I."/>
            <person name="Kadnikov V.V."/>
            <person name="Krogh A."/>
            <person name="Bonch-Osmolovskaya E.A."/>
            <person name="Peng X."/>
            <person name="Kublanov I.V."/>
        </authorList>
    </citation>
    <scope>NUCLEOTIDE SEQUENCE [LARGE SCALE GENOMIC DNA]</scope>
    <source>
        <strain evidence="9 10">R1</strain>
    </source>
</reference>
<evidence type="ECO:0000256" key="2">
    <source>
        <dbReference type="ARBA" id="ARBA00010100"/>
    </source>
</evidence>
<feature type="transmembrane region" description="Helical" evidence="8">
    <location>
        <begin position="60"/>
        <end position="81"/>
    </location>
</feature>
<evidence type="ECO:0000256" key="4">
    <source>
        <dbReference type="ARBA" id="ARBA00022475"/>
    </source>
</evidence>
<protein>
    <recommendedName>
        <fullName evidence="8">L-lactate permease</fullName>
    </recommendedName>
</protein>
<evidence type="ECO:0000256" key="6">
    <source>
        <dbReference type="ARBA" id="ARBA00022989"/>
    </source>
</evidence>
<dbReference type="GO" id="GO:0005886">
    <property type="term" value="C:plasma membrane"/>
    <property type="evidence" value="ECO:0007669"/>
    <property type="project" value="UniProtKB-SubCell"/>
</dbReference>
<accession>A0A286RDU9</accession>
<keyword evidence="6 8" id="KW-1133">Transmembrane helix</keyword>
<evidence type="ECO:0000313" key="10">
    <source>
        <dbReference type="Proteomes" id="UP000215086"/>
    </source>
</evidence>
<keyword evidence="5 8" id="KW-0812">Transmembrane</keyword>
<evidence type="ECO:0000256" key="3">
    <source>
        <dbReference type="ARBA" id="ARBA00022448"/>
    </source>
</evidence>
<keyword evidence="7 8" id="KW-0472">Membrane</keyword>
<feature type="transmembrane region" description="Helical" evidence="8">
    <location>
        <begin position="209"/>
        <end position="231"/>
    </location>
</feature>
<keyword evidence="10" id="KW-1185">Reference proteome</keyword>
<comment type="subcellular location">
    <subcellularLocation>
        <location evidence="1 8">Cell membrane</location>
        <topology evidence="1 8">Multi-pass membrane protein</topology>
    </subcellularLocation>
</comment>
<dbReference type="AlphaFoldDB" id="A0A286RDU9"/>
<comment type="function">
    <text evidence="8">Uptake of L-lactate across the membrane. Can also transport D-lactate and glycolate.</text>
</comment>